<sequence>MRKPLEKGSLDDAYPENVQGDSAFNVGGVDRLLPDELQLEQIYAYMEATYPCDGAPTDTYLALLPDRLTHAAMLMLGSAADHAMPGVAFPGGVGVTETEWGALFTPTEPTGAWAVSCAPALGPKAREHAWRPEVAGAAELSGARILDVDTPSDAPAAVAYARERGATRVALWGLGALPEATADATVLTFPANGGSADYVQHRADYFTRGVISTPEQARRRVRDVADFLRRGA</sequence>
<evidence type="ECO:0000313" key="1">
    <source>
        <dbReference type="EMBL" id="SDS64143.1"/>
    </source>
</evidence>
<dbReference type="AlphaFoldDB" id="A0A1H1TV27"/>
<dbReference type="Proteomes" id="UP000182237">
    <property type="component" value="Chromosome I"/>
</dbReference>
<dbReference type="RefSeq" id="WP_019193696.1">
    <property type="nucleotide sequence ID" value="NZ_LT629765.1"/>
</dbReference>
<gene>
    <name evidence="1" type="ORF">SAMN04488539_2082</name>
</gene>
<dbReference type="STRING" id="1203190.GCA_000312345_00849"/>
<proteinExistence type="predicted"/>
<evidence type="ECO:0000313" key="2">
    <source>
        <dbReference type="Proteomes" id="UP000182237"/>
    </source>
</evidence>
<name>A0A1H1TV27_9CORY</name>
<dbReference type="eggNOG" id="COG0657">
    <property type="taxonomic scope" value="Bacteria"/>
</dbReference>
<reference evidence="1 2" key="1">
    <citation type="submission" date="2016-10" db="EMBL/GenBank/DDBJ databases">
        <authorList>
            <person name="de Groot N.N."/>
        </authorList>
    </citation>
    <scope>NUCLEOTIDE SEQUENCE [LARGE SCALE GENOMIC DNA]</scope>
    <source>
        <strain evidence="1 2">DSM 45434</strain>
    </source>
</reference>
<accession>A0A1H1TV27</accession>
<protein>
    <submittedName>
        <fullName evidence="1">Uncharacterized protein</fullName>
    </submittedName>
</protein>
<organism evidence="1 2">
    <name type="scientific">Corynebacterium timonense</name>
    <dbReference type="NCBI Taxonomy" id="441500"/>
    <lineage>
        <taxon>Bacteria</taxon>
        <taxon>Bacillati</taxon>
        <taxon>Actinomycetota</taxon>
        <taxon>Actinomycetes</taxon>
        <taxon>Mycobacteriales</taxon>
        <taxon>Corynebacteriaceae</taxon>
        <taxon>Corynebacterium</taxon>
    </lineage>
</organism>
<dbReference type="EMBL" id="LT629765">
    <property type="protein sequence ID" value="SDS64143.1"/>
    <property type="molecule type" value="Genomic_DNA"/>
</dbReference>
<keyword evidence="2" id="KW-1185">Reference proteome</keyword>